<evidence type="ECO:0000256" key="9">
    <source>
        <dbReference type="ARBA" id="ARBA00023180"/>
    </source>
</evidence>
<evidence type="ECO:0000256" key="6">
    <source>
        <dbReference type="ARBA" id="ARBA00022976"/>
    </source>
</evidence>
<keyword evidence="5" id="KW-0732">Signal</keyword>
<dbReference type="AlphaFoldDB" id="A0A212CI97"/>
<dbReference type="PANTHER" id="PTHR21092">
    <property type="entry name" value="NICASTRIN"/>
    <property type="match status" value="1"/>
</dbReference>
<dbReference type="Proteomes" id="UP000242450">
    <property type="component" value="Chromosome 20"/>
</dbReference>
<dbReference type="GO" id="GO:0016485">
    <property type="term" value="P:protein processing"/>
    <property type="evidence" value="ECO:0007669"/>
    <property type="project" value="InterPro"/>
</dbReference>
<feature type="region of interest" description="Disordered" evidence="10">
    <location>
        <begin position="163"/>
        <end position="196"/>
    </location>
</feature>
<comment type="subcellular location">
    <subcellularLocation>
        <location evidence="1">Membrane</location>
        <topology evidence="1">Single-pass type I membrane protein</topology>
    </subcellularLocation>
</comment>
<dbReference type="Pfam" id="PF05450">
    <property type="entry name" value="Nicastrin"/>
    <property type="match status" value="2"/>
</dbReference>
<keyword evidence="8 11" id="KW-0472">Membrane</keyword>
<feature type="transmembrane region" description="Helical" evidence="11">
    <location>
        <begin position="667"/>
        <end position="687"/>
    </location>
</feature>
<keyword evidence="9" id="KW-0325">Glycoprotein</keyword>
<dbReference type="SUPFAM" id="SSF53187">
    <property type="entry name" value="Zn-dependent exopeptidases"/>
    <property type="match status" value="1"/>
</dbReference>
<comment type="similarity">
    <text evidence="2">Belongs to the nicastrin family.</text>
</comment>
<evidence type="ECO:0000256" key="10">
    <source>
        <dbReference type="SAM" id="MobiDB-lite"/>
    </source>
</evidence>
<keyword evidence="4 11" id="KW-0812">Transmembrane</keyword>
<evidence type="ECO:0000256" key="3">
    <source>
        <dbReference type="ARBA" id="ARBA00015303"/>
    </source>
</evidence>
<dbReference type="Gene3D" id="3.40.630.10">
    <property type="entry name" value="Zn peptidases"/>
    <property type="match status" value="1"/>
</dbReference>
<dbReference type="GO" id="GO:0005886">
    <property type="term" value="C:plasma membrane"/>
    <property type="evidence" value="ECO:0007669"/>
    <property type="project" value="TreeGrafter"/>
</dbReference>
<protein>
    <recommendedName>
        <fullName evidence="3">Nicastrin</fullName>
    </recommendedName>
</protein>
<proteinExistence type="inferred from homology"/>
<feature type="domain" description="Nicastrin small lobe" evidence="12">
    <location>
        <begin position="28"/>
        <end position="73"/>
    </location>
</feature>
<evidence type="ECO:0000256" key="5">
    <source>
        <dbReference type="ARBA" id="ARBA00022729"/>
    </source>
</evidence>
<evidence type="ECO:0000313" key="13">
    <source>
        <dbReference type="EMBL" id="OWK05574.1"/>
    </source>
</evidence>
<evidence type="ECO:0000256" key="1">
    <source>
        <dbReference type="ARBA" id="ARBA00004479"/>
    </source>
</evidence>
<keyword evidence="14" id="KW-1185">Reference proteome</keyword>
<evidence type="ECO:0000256" key="7">
    <source>
        <dbReference type="ARBA" id="ARBA00022989"/>
    </source>
</evidence>
<reference evidence="13 14" key="1">
    <citation type="journal article" date="2018" name="Mol. Genet. Genomics">
        <title>The red deer Cervus elaphus genome CerEla1.0: sequencing, annotating, genes, and chromosomes.</title>
        <authorList>
            <person name="Bana N.A."/>
            <person name="Nyiri A."/>
            <person name="Nagy J."/>
            <person name="Frank K."/>
            <person name="Nagy T."/>
            <person name="Steger V."/>
            <person name="Schiller M."/>
            <person name="Lakatos P."/>
            <person name="Sugar L."/>
            <person name="Horn P."/>
            <person name="Barta E."/>
            <person name="Orosz L."/>
        </authorList>
    </citation>
    <scope>NUCLEOTIDE SEQUENCE [LARGE SCALE GENOMIC DNA]</scope>
    <source>
        <strain evidence="13">Hungarian</strain>
    </source>
</reference>
<feature type="compositionally biased region" description="Low complexity" evidence="10">
    <location>
        <begin position="176"/>
        <end position="185"/>
    </location>
</feature>
<sequence>MKAPGSVGLCEGNSVERKIYIPLNKTAPCVRLLNATHQIGCQSSISGDTGVIHVVEKKEDLQWVLTDGPNPPYRAHSLPGKNSVFLLGKCIQSRGESVNSLSACECKLPLAALVPSGEGRTSGCLIVSLPSFMALSPHSRDVMEKLKGRSGRIAGLAVSLAKPSPASGLSPSVQCPSDGFGESPSGSGGPAVTQSSSSLPSLGEIVCDPLSDYNVWSMLKPINVSGTLEPDDRVVVAATRLDSRSFFWNVAPGAESAVASFVTQLAAAEALQKAPDVTTLPRNVMFVFFQGVALRNSLELWMHTDPMSQKNETVLHQNMGLPWAYPHQPPGRDSRSCRKIQRGLIPKGLQDLDPGGFRAALKVGQHFRSERDLLLPPLAASRQLMPLLSQVEALLSTLEKSGAAVPAVVLRRLNQSQPLPPSSLQRFLRARNISGVVLADHSASFHNLYYQSVYDTAENINVTYPEGQSPEEDLNFVTDTAKALADVATVLARALYQLAGGTSFSDTIEADPHTVTRLLYGFLVRANNSWFQSILRPDLRPYLGDGPLQHYIAVSSPTNTTYVVQYALANLTGKVIDLTREQCQDPSQVPTEDKDLYEYAWVQGPLNANETDRLPRCVRSTARLARALSPAFELKQWGSTEYSTWTESRWKDIRARIFLIASRELEFITLIVGFGILVFSLIVTYCINAKADVLFITPREPGSAEFWSVAELLDVAGKGLNQLRVGASLQEWRLKPACSPLCWPRACLQRAWRQQRWRGAGRFRVLSTPLSFLIELFTFANPAERR</sequence>
<evidence type="ECO:0000256" key="4">
    <source>
        <dbReference type="ARBA" id="ARBA00022692"/>
    </source>
</evidence>
<name>A0A212CI97_CEREH</name>
<evidence type="ECO:0000256" key="2">
    <source>
        <dbReference type="ARBA" id="ARBA00007717"/>
    </source>
</evidence>
<dbReference type="Pfam" id="PF18266">
    <property type="entry name" value="Ncstrn_small"/>
    <property type="match status" value="1"/>
</dbReference>
<dbReference type="InterPro" id="IPR008710">
    <property type="entry name" value="Nicastrin"/>
</dbReference>
<dbReference type="InterPro" id="IPR041084">
    <property type="entry name" value="Ncstrn_small"/>
</dbReference>
<dbReference type="EMBL" id="MKHE01000020">
    <property type="protein sequence ID" value="OWK05574.1"/>
    <property type="molecule type" value="Genomic_DNA"/>
</dbReference>
<keyword evidence="7 11" id="KW-1133">Transmembrane helix</keyword>
<keyword evidence="6" id="KW-0914">Notch signaling pathway</keyword>
<dbReference type="GO" id="GO:0007220">
    <property type="term" value="P:Notch receptor processing"/>
    <property type="evidence" value="ECO:0007669"/>
    <property type="project" value="TreeGrafter"/>
</dbReference>
<accession>A0A212CI97</accession>
<evidence type="ECO:0000259" key="12">
    <source>
        <dbReference type="Pfam" id="PF18266"/>
    </source>
</evidence>
<evidence type="ECO:0000256" key="8">
    <source>
        <dbReference type="ARBA" id="ARBA00023136"/>
    </source>
</evidence>
<evidence type="ECO:0000313" key="14">
    <source>
        <dbReference type="Proteomes" id="UP000242450"/>
    </source>
</evidence>
<dbReference type="PANTHER" id="PTHR21092:SF0">
    <property type="entry name" value="NICASTRIN"/>
    <property type="match status" value="1"/>
</dbReference>
<gene>
    <name evidence="13" type="ORF">Celaphus_00001812</name>
</gene>
<evidence type="ECO:0000256" key="11">
    <source>
        <dbReference type="SAM" id="Phobius"/>
    </source>
</evidence>
<dbReference type="GO" id="GO:0007219">
    <property type="term" value="P:Notch signaling pathway"/>
    <property type="evidence" value="ECO:0007669"/>
    <property type="project" value="UniProtKB-KW"/>
</dbReference>
<dbReference type="OrthoDB" id="755951at2759"/>
<organism evidence="13 14">
    <name type="scientific">Cervus elaphus hippelaphus</name>
    <name type="common">European red deer</name>
    <dbReference type="NCBI Taxonomy" id="46360"/>
    <lineage>
        <taxon>Eukaryota</taxon>
        <taxon>Metazoa</taxon>
        <taxon>Chordata</taxon>
        <taxon>Craniata</taxon>
        <taxon>Vertebrata</taxon>
        <taxon>Euteleostomi</taxon>
        <taxon>Mammalia</taxon>
        <taxon>Eutheria</taxon>
        <taxon>Laurasiatheria</taxon>
        <taxon>Artiodactyla</taxon>
        <taxon>Ruminantia</taxon>
        <taxon>Pecora</taxon>
        <taxon>Cervidae</taxon>
        <taxon>Cervinae</taxon>
        <taxon>Cervus</taxon>
    </lineage>
</organism>
<comment type="caution">
    <text evidence="13">The sequence shown here is derived from an EMBL/GenBank/DDBJ whole genome shotgun (WGS) entry which is preliminary data.</text>
</comment>